<dbReference type="Gene3D" id="3.50.50.60">
    <property type="entry name" value="FAD/NAD(P)-binding domain"/>
    <property type="match status" value="2"/>
</dbReference>
<protein>
    <submittedName>
        <fullName evidence="9">FAD/NAD(P)-binding domain-containing protein</fullName>
    </submittedName>
</protein>
<keyword evidence="3" id="KW-0285">Flavoprotein</keyword>
<comment type="cofactor">
    <cofactor evidence="1">
        <name>FAD</name>
        <dbReference type="ChEBI" id="CHEBI:57692"/>
    </cofactor>
</comment>
<organism evidence="9 10">
    <name type="scientific">Piedraia hortae CBS 480.64</name>
    <dbReference type="NCBI Taxonomy" id="1314780"/>
    <lineage>
        <taxon>Eukaryota</taxon>
        <taxon>Fungi</taxon>
        <taxon>Dikarya</taxon>
        <taxon>Ascomycota</taxon>
        <taxon>Pezizomycotina</taxon>
        <taxon>Dothideomycetes</taxon>
        <taxon>Dothideomycetidae</taxon>
        <taxon>Capnodiales</taxon>
        <taxon>Piedraiaceae</taxon>
        <taxon>Piedraia</taxon>
    </lineage>
</organism>
<reference evidence="9" key="1">
    <citation type="journal article" date="2020" name="Stud. Mycol.">
        <title>101 Dothideomycetes genomes: a test case for predicting lifestyles and emergence of pathogens.</title>
        <authorList>
            <person name="Haridas S."/>
            <person name="Albert R."/>
            <person name="Binder M."/>
            <person name="Bloem J."/>
            <person name="Labutti K."/>
            <person name="Salamov A."/>
            <person name="Andreopoulos B."/>
            <person name="Baker S."/>
            <person name="Barry K."/>
            <person name="Bills G."/>
            <person name="Bluhm B."/>
            <person name="Cannon C."/>
            <person name="Castanera R."/>
            <person name="Culley D."/>
            <person name="Daum C."/>
            <person name="Ezra D."/>
            <person name="Gonzalez J."/>
            <person name="Henrissat B."/>
            <person name="Kuo A."/>
            <person name="Liang C."/>
            <person name="Lipzen A."/>
            <person name="Lutzoni F."/>
            <person name="Magnuson J."/>
            <person name="Mondo S."/>
            <person name="Nolan M."/>
            <person name="Ohm R."/>
            <person name="Pangilinan J."/>
            <person name="Park H.-J."/>
            <person name="Ramirez L."/>
            <person name="Alfaro M."/>
            <person name="Sun H."/>
            <person name="Tritt A."/>
            <person name="Yoshinaga Y."/>
            <person name="Zwiers L.-H."/>
            <person name="Turgeon B."/>
            <person name="Goodwin S."/>
            <person name="Spatafora J."/>
            <person name="Crous P."/>
            <person name="Grigoriev I."/>
        </authorList>
    </citation>
    <scope>NUCLEOTIDE SEQUENCE</scope>
    <source>
        <strain evidence="9">CBS 480.64</strain>
    </source>
</reference>
<proteinExistence type="inferred from homology"/>
<keyword evidence="6" id="KW-0560">Oxidoreductase</keyword>
<evidence type="ECO:0000256" key="1">
    <source>
        <dbReference type="ARBA" id="ARBA00001974"/>
    </source>
</evidence>
<dbReference type="GO" id="GO:0004499">
    <property type="term" value="F:N,N-dimethylaniline monooxygenase activity"/>
    <property type="evidence" value="ECO:0007669"/>
    <property type="project" value="InterPro"/>
</dbReference>
<dbReference type="SUPFAM" id="SSF51905">
    <property type="entry name" value="FAD/NAD(P)-binding domain"/>
    <property type="match status" value="2"/>
</dbReference>
<dbReference type="GO" id="GO:0050661">
    <property type="term" value="F:NADP binding"/>
    <property type="evidence" value="ECO:0007669"/>
    <property type="project" value="InterPro"/>
</dbReference>
<accession>A0A6A7BPJ7</accession>
<evidence type="ECO:0000256" key="2">
    <source>
        <dbReference type="ARBA" id="ARBA00009183"/>
    </source>
</evidence>
<evidence type="ECO:0000256" key="4">
    <source>
        <dbReference type="ARBA" id="ARBA00022827"/>
    </source>
</evidence>
<dbReference type="InterPro" id="IPR050346">
    <property type="entry name" value="FMO-like"/>
</dbReference>
<dbReference type="InterPro" id="IPR000960">
    <property type="entry name" value="Flavin_mOase"/>
</dbReference>
<comment type="similarity">
    <text evidence="2">Belongs to the FMO family.</text>
</comment>
<evidence type="ECO:0000256" key="3">
    <source>
        <dbReference type="ARBA" id="ARBA00022630"/>
    </source>
</evidence>
<feature type="compositionally biased region" description="Pro residues" evidence="8">
    <location>
        <begin position="444"/>
        <end position="453"/>
    </location>
</feature>
<evidence type="ECO:0000313" key="10">
    <source>
        <dbReference type="Proteomes" id="UP000799421"/>
    </source>
</evidence>
<name>A0A6A7BPJ7_9PEZI</name>
<dbReference type="PRINTS" id="PR00370">
    <property type="entry name" value="FMOXYGENASE"/>
</dbReference>
<sequence length="453" mass="50742">MTSKISSICIIGAGPSGLAAAKYLLAEKSFNEIVILEARAQAGGIWNYDPEPGPGDQPYISPVYSQLETNIPRGLMGFSDIDWPQDCQLFPSHEEVKTYLDRYAKDVHHLIRFRTYLTNLTPVPDGRWSVTTRHSAEGVQTQCFDAVVVASGHFNVPYIPPVPGLKEWTAAYPNAVLHSKSYRRPETYTSKKVLVVGNSASGSDIATQVEGVCREPLLHSVRSGAEGDTSSRVYKPTIVKYDVSDRTVHFEDGSVESHIDAVIYCTGYRYSFPFITSLDLTNGERVRDTYQHIFYRPNPTLVFPGLNKKIVPFPMAESQAAVIARVFSGRLILPSEEEMERWEREVLADQGDGLQFHVLSFPMDAEYINMCHRWAGAAEGEGKVGKMPLFWGPEQYWIRPRCPEMKKAFAALGPQRHKIRTLKDLGYDNPHRLPSPDQESPETPSKPRPALPV</sequence>
<dbReference type="EMBL" id="MU006054">
    <property type="protein sequence ID" value="KAF2857271.1"/>
    <property type="molecule type" value="Genomic_DNA"/>
</dbReference>
<evidence type="ECO:0000256" key="8">
    <source>
        <dbReference type="SAM" id="MobiDB-lite"/>
    </source>
</evidence>
<dbReference type="OrthoDB" id="66881at2759"/>
<evidence type="ECO:0000313" key="9">
    <source>
        <dbReference type="EMBL" id="KAF2857271.1"/>
    </source>
</evidence>
<keyword evidence="5" id="KW-0521">NADP</keyword>
<evidence type="ECO:0000256" key="5">
    <source>
        <dbReference type="ARBA" id="ARBA00022857"/>
    </source>
</evidence>
<gene>
    <name evidence="9" type="ORF">K470DRAFT_273439</name>
</gene>
<dbReference type="Proteomes" id="UP000799421">
    <property type="component" value="Unassembled WGS sequence"/>
</dbReference>
<dbReference type="FunFam" id="3.50.50.60:FF:000138">
    <property type="entry name" value="Flavin-containing monooxygenase"/>
    <property type="match status" value="1"/>
</dbReference>
<dbReference type="InterPro" id="IPR036188">
    <property type="entry name" value="FAD/NAD-bd_sf"/>
</dbReference>
<evidence type="ECO:0000256" key="6">
    <source>
        <dbReference type="ARBA" id="ARBA00023002"/>
    </source>
</evidence>
<dbReference type="AlphaFoldDB" id="A0A6A7BPJ7"/>
<dbReference type="InterPro" id="IPR020946">
    <property type="entry name" value="Flavin_mOase-like"/>
</dbReference>
<dbReference type="GO" id="GO:0050660">
    <property type="term" value="F:flavin adenine dinucleotide binding"/>
    <property type="evidence" value="ECO:0007669"/>
    <property type="project" value="InterPro"/>
</dbReference>
<dbReference type="Pfam" id="PF00743">
    <property type="entry name" value="FMO-like"/>
    <property type="match status" value="2"/>
</dbReference>
<keyword evidence="7" id="KW-0503">Monooxygenase</keyword>
<feature type="region of interest" description="Disordered" evidence="8">
    <location>
        <begin position="423"/>
        <end position="453"/>
    </location>
</feature>
<keyword evidence="10" id="KW-1185">Reference proteome</keyword>
<keyword evidence="4" id="KW-0274">FAD</keyword>
<dbReference type="PANTHER" id="PTHR23023">
    <property type="entry name" value="DIMETHYLANILINE MONOOXYGENASE"/>
    <property type="match status" value="1"/>
</dbReference>
<evidence type="ECO:0000256" key="7">
    <source>
        <dbReference type="ARBA" id="ARBA00023033"/>
    </source>
</evidence>